<evidence type="ECO:0000313" key="5">
    <source>
        <dbReference type="Proteomes" id="UP000249555"/>
    </source>
</evidence>
<feature type="transmembrane region" description="Helical" evidence="2">
    <location>
        <begin position="186"/>
        <end position="205"/>
    </location>
</feature>
<dbReference type="EMBL" id="QFMX01000009">
    <property type="protein sequence ID" value="PZO72959.1"/>
    <property type="molecule type" value="Genomic_DNA"/>
</dbReference>
<feature type="region of interest" description="Disordered" evidence="1">
    <location>
        <begin position="25"/>
        <end position="178"/>
    </location>
</feature>
<keyword evidence="2" id="KW-0812">Transmembrane</keyword>
<feature type="chain" id="PRO_5016121961" evidence="3">
    <location>
        <begin position="27"/>
        <end position="454"/>
    </location>
</feature>
<organism evidence="4 5">
    <name type="scientific">Sphingomonas taxi</name>
    <dbReference type="NCBI Taxonomy" id="1549858"/>
    <lineage>
        <taxon>Bacteria</taxon>
        <taxon>Pseudomonadati</taxon>
        <taxon>Pseudomonadota</taxon>
        <taxon>Alphaproteobacteria</taxon>
        <taxon>Sphingomonadales</taxon>
        <taxon>Sphingomonadaceae</taxon>
        <taxon>Sphingomonas</taxon>
    </lineage>
</organism>
<keyword evidence="3" id="KW-0732">Signal</keyword>
<dbReference type="AlphaFoldDB" id="A0A2W4YZK7"/>
<dbReference type="Proteomes" id="UP000249555">
    <property type="component" value="Unassembled WGS sequence"/>
</dbReference>
<protein>
    <submittedName>
        <fullName evidence="4">Uncharacterized protein</fullName>
    </submittedName>
</protein>
<feature type="compositionally biased region" description="Low complexity" evidence="1">
    <location>
        <begin position="233"/>
        <end position="247"/>
    </location>
</feature>
<sequence length="454" mass="46593">MTTDRGALAALLATMTMLASASPALAQTEQTAPVRGLEGLANPAPQTNATVPIPDAPKIVLPTEAPTPQRTPNPRPTDKSATDKTNAAKTGATKTTADRPAARNEPETRSRSGTDAARSSTSAGSARVAEPAPVATHASEPTVAAPPTEAPVTDAAPQPAPQTVPDATPAPASQPTIAAPETGRAMPLWLSLAVIVVVLAALWVLRRKPRGRRQDQMEPETLAEPTPEPAAPEPVARPAAAAAAAAATPVEPKATPAAPAVAAIPTTAIAAPKFLEPRAKTPPPPPAAPRARVTCDLRPLRAGLNLLSATVECELVVTNAGTAPAEAVRTGVALLTAHAGQDTDLARFNAGPIGRPATPPFALAPGESRTIRTVVAIARDAIQTMTAANRPMFVPVVATNILYATAGDDAQTARAWVVGIERVDSAKLAPFWLDAPARMFTTVAARPHGAEFER</sequence>
<keyword evidence="2" id="KW-0472">Membrane</keyword>
<evidence type="ECO:0000256" key="3">
    <source>
        <dbReference type="SAM" id="SignalP"/>
    </source>
</evidence>
<evidence type="ECO:0000313" key="4">
    <source>
        <dbReference type="EMBL" id="PZO72959.1"/>
    </source>
</evidence>
<feature type="region of interest" description="Disordered" evidence="1">
    <location>
        <begin position="210"/>
        <end position="247"/>
    </location>
</feature>
<comment type="caution">
    <text evidence="4">The sequence shown here is derived from an EMBL/GenBank/DDBJ whole genome shotgun (WGS) entry which is preliminary data.</text>
</comment>
<proteinExistence type="predicted"/>
<accession>A0A2W4YZK7</accession>
<evidence type="ECO:0000256" key="2">
    <source>
        <dbReference type="SAM" id="Phobius"/>
    </source>
</evidence>
<feature type="signal peptide" evidence="3">
    <location>
        <begin position="1"/>
        <end position="26"/>
    </location>
</feature>
<feature type="compositionally biased region" description="Low complexity" evidence="1">
    <location>
        <begin position="83"/>
        <end position="95"/>
    </location>
</feature>
<feature type="compositionally biased region" description="Low complexity" evidence="1">
    <location>
        <begin position="140"/>
        <end position="157"/>
    </location>
</feature>
<keyword evidence="2" id="KW-1133">Transmembrane helix</keyword>
<feature type="compositionally biased region" description="Basic and acidic residues" evidence="1">
    <location>
        <begin position="96"/>
        <end position="112"/>
    </location>
</feature>
<feature type="compositionally biased region" description="Low complexity" evidence="1">
    <location>
        <begin position="113"/>
        <end position="127"/>
    </location>
</feature>
<name>A0A2W4YZK7_9SPHN</name>
<evidence type="ECO:0000256" key="1">
    <source>
        <dbReference type="SAM" id="MobiDB-lite"/>
    </source>
</evidence>
<reference evidence="4 5" key="1">
    <citation type="submission" date="2017-08" db="EMBL/GenBank/DDBJ databases">
        <title>Infants hospitalized years apart are colonized by the same room-sourced microbial strains.</title>
        <authorList>
            <person name="Brooks B."/>
            <person name="Olm M.R."/>
            <person name="Firek B.A."/>
            <person name="Baker R."/>
            <person name="Thomas B.C."/>
            <person name="Morowitz M.J."/>
            <person name="Banfield J.F."/>
        </authorList>
    </citation>
    <scope>NUCLEOTIDE SEQUENCE [LARGE SCALE GENOMIC DNA]</scope>
    <source>
        <strain evidence="4">S2_018_000_R3_119</strain>
    </source>
</reference>
<gene>
    <name evidence="4" type="ORF">DI640_10830</name>
</gene>